<comment type="cofactor">
    <cofactor evidence="1">
        <name>Mn(2+)</name>
        <dbReference type="ChEBI" id="CHEBI:29035"/>
    </cofactor>
</comment>
<dbReference type="Proteomes" id="UP001501169">
    <property type="component" value="Unassembled WGS sequence"/>
</dbReference>
<keyword evidence="8" id="KW-0735">Signal-anchor</keyword>
<evidence type="ECO:0000256" key="6">
    <source>
        <dbReference type="ARBA" id="ARBA00022692"/>
    </source>
</evidence>
<dbReference type="InterPro" id="IPR004139">
    <property type="entry name" value="Glyco_trans_13"/>
</dbReference>
<evidence type="ECO:0000256" key="7">
    <source>
        <dbReference type="ARBA" id="ARBA00022723"/>
    </source>
</evidence>
<organism evidence="13 14">
    <name type="scientific">Rheinheimera aquimaris</name>
    <dbReference type="NCBI Taxonomy" id="412437"/>
    <lineage>
        <taxon>Bacteria</taxon>
        <taxon>Pseudomonadati</taxon>
        <taxon>Pseudomonadota</taxon>
        <taxon>Gammaproteobacteria</taxon>
        <taxon>Chromatiales</taxon>
        <taxon>Chromatiaceae</taxon>
        <taxon>Rheinheimera</taxon>
    </lineage>
</organism>
<evidence type="ECO:0000256" key="12">
    <source>
        <dbReference type="ARBA" id="ARBA00023211"/>
    </source>
</evidence>
<dbReference type="PANTHER" id="PTHR46396">
    <property type="entry name" value="PROTEIN O-LINKED-MANNOSE BETA-1,2-N-ACETYLGLUCOSAMINYLTRANSFERASE 1"/>
    <property type="match status" value="1"/>
</dbReference>
<protein>
    <recommendedName>
        <fullName evidence="15">Glycosyltransferase</fullName>
    </recommendedName>
</protein>
<keyword evidence="14" id="KW-1185">Reference proteome</keyword>
<dbReference type="Pfam" id="PF03071">
    <property type="entry name" value="GNT-I"/>
    <property type="match status" value="1"/>
</dbReference>
<dbReference type="InterPro" id="IPR052463">
    <property type="entry name" value="O-linked_mannose_GnT"/>
</dbReference>
<evidence type="ECO:0000256" key="3">
    <source>
        <dbReference type="ARBA" id="ARBA00004922"/>
    </source>
</evidence>
<comment type="pathway">
    <text evidence="3">Protein modification; protein glycosylation.</text>
</comment>
<keyword evidence="5" id="KW-0808">Transferase</keyword>
<keyword evidence="6" id="KW-0812">Transmembrane</keyword>
<comment type="caution">
    <text evidence="13">The sequence shown here is derived from an EMBL/GenBank/DDBJ whole genome shotgun (WGS) entry which is preliminary data.</text>
</comment>
<proteinExistence type="predicted"/>
<dbReference type="PANTHER" id="PTHR46396:SF2">
    <property type="entry name" value="ILEI_PANDER DOMAIN-CONTAINING PROTEIN"/>
    <property type="match status" value="1"/>
</dbReference>
<evidence type="ECO:0000256" key="11">
    <source>
        <dbReference type="ARBA" id="ARBA00023136"/>
    </source>
</evidence>
<evidence type="ECO:0000256" key="2">
    <source>
        <dbReference type="ARBA" id="ARBA00004323"/>
    </source>
</evidence>
<name>A0ABN1D9D0_9GAMM</name>
<keyword evidence="11" id="KW-0472">Membrane</keyword>
<dbReference type="EMBL" id="BAAAEO010000001">
    <property type="protein sequence ID" value="GAA0537830.1"/>
    <property type="molecule type" value="Genomic_DNA"/>
</dbReference>
<evidence type="ECO:0000256" key="5">
    <source>
        <dbReference type="ARBA" id="ARBA00022679"/>
    </source>
</evidence>
<reference evidence="13 14" key="1">
    <citation type="journal article" date="2019" name="Int. J. Syst. Evol. Microbiol.">
        <title>The Global Catalogue of Microorganisms (GCM) 10K type strain sequencing project: providing services to taxonomists for standard genome sequencing and annotation.</title>
        <authorList>
            <consortium name="The Broad Institute Genomics Platform"/>
            <consortium name="The Broad Institute Genome Sequencing Center for Infectious Disease"/>
            <person name="Wu L."/>
            <person name="Ma J."/>
        </authorList>
    </citation>
    <scope>NUCLEOTIDE SEQUENCE [LARGE SCALE GENOMIC DNA]</scope>
    <source>
        <strain evidence="13 14">JCM 14331</strain>
    </source>
</reference>
<accession>A0ABN1D9D0</accession>
<evidence type="ECO:0000256" key="8">
    <source>
        <dbReference type="ARBA" id="ARBA00022968"/>
    </source>
</evidence>
<evidence type="ECO:0000256" key="4">
    <source>
        <dbReference type="ARBA" id="ARBA00022676"/>
    </source>
</evidence>
<comment type="subcellular location">
    <subcellularLocation>
        <location evidence="2">Golgi apparatus membrane</location>
        <topology evidence="2">Single-pass type II membrane protein</topology>
    </subcellularLocation>
</comment>
<keyword evidence="9" id="KW-1133">Transmembrane helix</keyword>
<evidence type="ECO:0000256" key="9">
    <source>
        <dbReference type="ARBA" id="ARBA00022989"/>
    </source>
</evidence>
<evidence type="ECO:0000313" key="14">
    <source>
        <dbReference type="Proteomes" id="UP001501169"/>
    </source>
</evidence>
<sequence>MPCLNNSYAPVVVFAFNRPDHLAQTLDALVKCELAAQSNVIIIIDGPRNEDDRFKQEIMIRDLHEVSGFLNVEVRAHESNVGLAQNISTGITAVMAEYGQAIVLEDDILVSPHFLRFMNDALNLYQNKKEVWHISGWNFPIPDANLPSCFLWRTALGWGWATWADRWQHYKREPQALIQRWDQIDIEEFNLYGAYDFWDQVIKNASGQLHTWAVFWYSTIFEHGGLCLNPTKAMTTNIGFDGSGTHNAGAEFTLAYDPHFDYAKDSLPAVLSENREVVSAIIRYNKQVLLDKQTAQNQTNKNLKNLVNIALSEHYDFSYLTGKSVAVFGSASLSVIVSQLLKEHGIAVCAFLVSKSSQLADIDGVPVISPTQWPHYNPQIVINCIEGPHEVSVANSLTAALPGCRVISWRSL</sequence>
<keyword evidence="12" id="KW-0464">Manganese</keyword>
<keyword evidence="10" id="KW-0333">Golgi apparatus</keyword>
<gene>
    <name evidence="13" type="ORF">GCM10009098_01650</name>
</gene>
<dbReference type="SUPFAM" id="SSF53448">
    <property type="entry name" value="Nucleotide-diphospho-sugar transferases"/>
    <property type="match status" value="1"/>
</dbReference>
<dbReference type="InterPro" id="IPR029044">
    <property type="entry name" value="Nucleotide-diphossugar_trans"/>
</dbReference>
<keyword evidence="4" id="KW-0328">Glycosyltransferase</keyword>
<evidence type="ECO:0008006" key="15">
    <source>
        <dbReference type="Google" id="ProtNLM"/>
    </source>
</evidence>
<evidence type="ECO:0000256" key="1">
    <source>
        <dbReference type="ARBA" id="ARBA00001936"/>
    </source>
</evidence>
<dbReference type="Gene3D" id="3.90.550.10">
    <property type="entry name" value="Spore Coat Polysaccharide Biosynthesis Protein SpsA, Chain A"/>
    <property type="match status" value="1"/>
</dbReference>
<evidence type="ECO:0000313" key="13">
    <source>
        <dbReference type="EMBL" id="GAA0537830.1"/>
    </source>
</evidence>
<keyword evidence="7" id="KW-0479">Metal-binding</keyword>
<evidence type="ECO:0000256" key="10">
    <source>
        <dbReference type="ARBA" id="ARBA00023034"/>
    </source>
</evidence>
<dbReference type="RefSeq" id="WP_226765873.1">
    <property type="nucleotide sequence ID" value="NZ_BAAAEO010000001.1"/>
</dbReference>